<dbReference type="STRING" id="564137.SAMN04488238_1762"/>
<gene>
    <name evidence="1" type="ORF">SAMN04488238_1762</name>
</gene>
<protein>
    <submittedName>
        <fullName evidence="1">Uncharacterized protein</fullName>
    </submittedName>
</protein>
<dbReference type="OrthoDB" id="9900749at2"/>
<reference evidence="1 2" key="1">
    <citation type="submission" date="2016-10" db="EMBL/GenBank/DDBJ databases">
        <authorList>
            <person name="de Groot N.N."/>
        </authorList>
    </citation>
    <scope>NUCLEOTIDE SEQUENCE [LARGE SCALE GENOMIC DNA]</scope>
    <source>
        <strain evidence="1 2">CGMCC 1.8894</strain>
    </source>
</reference>
<name>A0A1H3GDU8_9RHOB</name>
<organism evidence="1 2">
    <name type="scientific">Roseicitreum antarcticum</name>
    <dbReference type="NCBI Taxonomy" id="564137"/>
    <lineage>
        <taxon>Bacteria</taxon>
        <taxon>Pseudomonadati</taxon>
        <taxon>Pseudomonadota</taxon>
        <taxon>Alphaproteobacteria</taxon>
        <taxon>Rhodobacterales</taxon>
        <taxon>Paracoccaceae</taxon>
        <taxon>Roseicitreum</taxon>
    </lineage>
</organism>
<keyword evidence="2" id="KW-1185">Reference proteome</keyword>
<dbReference type="Proteomes" id="UP000198539">
    <property type="component" value="Unassembled WGS sequence"/>
</dbReference>
<sequence>MTPDTLTDALARAQDTITAFESACRKILPLIEAASREEVTDVADWDEAEDMIRAAMDHKGVNHEATA</sequence>
<proteinExistence type="predicted"/>
<dbReference type="RefSeq" id="WP_092893055.1">
    <property type="nucleotide sequence ID" value="NZ_CP061498.1"/>
</dbReference>
<accession>A0A1H3GDU8</accession>
<dbReference type="AlphaFoldDB" id="A0A1H3GDU8"/>
<evidence type="ECO:0000313" key="1">
    <source>
        <dbReference type="EMBL" id="SDY00674.1"/>
    </source>
</evidence>
<dbReference type="EMBL" id="FNOM01000076">
    <property type="protein sequence ID" value="SDY00674.1"/>
    <property type="molecule type" value="Genomic_DNA"/>
</dbReference>
<evidence type="ECO:0000313" key="2">
    <source>
        <dbReference type="Proteomes" id="UP000198539"/>
    </source>
</evidence>